<dbReference type="Pfam" id="PF00293">
    <property type="entry name" value="NUDIX"/>
    <property type="match status" value="1"/>
</dbReference>
<proteinExistence type="predicted"/>
<dbReference type="Proteomes" id="UP000188159">
    <property type="component" value="Chromosome"/>
</dbReference>
<evidence type="ECO:0000256" key="1">
    <source>
        <dbReference type="ARBA" id="ARBA00001946"/>
    </source>
</evidence>
<dbReference type="InterPro" id="IPR020084">
    <property type="entry name" value="NUDIX_hydrolase_CS"/>
</dbReference>
<dbReference type="AlphaFoldDB" id="A0A1Q2C6D9"/>
<dbReference type="EMBL" id="CP012098">
    <property type="protein sequence ID" value="AQP39169.1"/>
    <property type="molecule type" value="Genomic_DNA"/>
</dbReference>
<name>A0A1Q2C6D9_ANAHA</name>
<dbReference type="Gene3D" id="3.90.79.10">
    <property type="entry name" value="Nucleoside Triphosphate Pyrophosphohydrolase"/>
    <property type="match status" value="1"/>
</dbReference>
<organism evidence="4 5">
    <name type="scientific">Anaerostipes hadrus</name>
    <dbReference type="NCBI Taxonomy" id="649756"/>
    <lineage>
        <taxon>Bacteria</taxon>
        <taxon>Bacillati</taxon>
        <taxon>Bacillota</taxon>
        <taxon>Clostridia</taxon>
        <taxon>Lachnospirales</taxon>
        <taxon>Lachnospiraceae</taxon>
        <taxon>Anaerostipes</taxon>
    </lineage>
</organism>
<dbReference type="PROSITE" id="PS00893">
    <property type="entry name" value="NUDIX_BOX"/>
    <property type="match status" value="1"/>
</dbReference>
<dbReference type="SUPFAM" id="SSF55811">
    <property type="entry name" value="Nudix"/>
    <property type="match status" value="1"/>
</dbReference>
<dbReference type="GO" id="GO:0016787">
    <property type="term" value="F:hydrolase activity"/>
    <property type="evidence" value="ECO:0007669"/>
    <property type="project" value="UniProtKB-KW"/>
</dbReference>
<reference evidence="4 5" key="1">
    <citation type="journal article" date="2016" name="Sci. Rep.">
        <title>Accelerated dysbiosis of gut microbiota during aggravation of DSS-induced colitis by a butyrate-producing bacterium.</title>
        <authorList>
            <person name="Zhang Q."/>
            <person name="Wu Y."/>
            <person name="Wang J."/>
            <person name="Wu G."/>
            <person name="Long W."/>
            <person name="Xue Z."/>
            <person name="Wang L."/>
            <person name="Zhang X."/>
            <person name="Pang X."/>
            <person name="Zhao Y."/>
            <person name="Zhao L."/>
            <person name="Zhang C."/>
        </authorList>
    </citation>
    <scope>NUCLEOTIDE SEQUENCE [LARGE SCALE GENOMIC DNA]</scope>
    <source>
        <strain evidence="4 5">BPB5</strain>
    </source>
</reference>
<keyword evidence="2" id="KW-0378">Hydrolase</keyword>
<sequence length="163" mass="19210">MKMEKWDLYNAKREKSGITVCRGEIIPKGLYHLSVSVWIVNQQGQYLLSQRHPKKQYPLYWECTGGSVLSGETSLQGAIREVKEELGILLTPGSEKLIYQSRRENVQDFYDVWLFHKDIKIEEMRLQETEVVDVQWVNPDKLFEMFRLKHLHPLITYVDQLIG</sequence>
<comment type="cofactor">
    <cofactor evidence="1">
        <name>Mg(2+)</name>
        <dbReference type="ChEBI" id="CHEBI:18420"/>
    </cofactor>
</comment>
<evidence type="ECO:0000313" key="4">
    <source>
        <dbReference type="EMBL" id="AQP39169.1"/>
    </source>
</evidence>
<accession>A0A1Q2C6D9</accession>
<dbReference type="InterPro" id="IPR015797">
    <property type="entry name" value="NUDIX_hydrolase-like_dom_sf"/>
</dbReference>
<evidence type="ECO:0000256" key="2">
    <source>
        <dbReference type="ARBA" id="ARBA00022801"/>
    </source>
</evidence>
<evidence type="ECO:0000259" key="3">
    <source>
        <dbReference type="PROSITE" id="PS51462"/>
    </source>
</evidence>
<evidence type="ECO:0000313" key="5">
    <source>
        <dbReference type="Proteomes" id="UP000188159"/>
    </source>
</evidence>
<dbReference type="PROSITE" id="PS51462">
    <property type="entry name" value="NUDIX"/>
    <property type="match status" value="1"/>
</dbReference>
<feature type="domain" description="Nudix hydrolase" evidence="3">
    <location>
        <begin position="30"/>
        <end position="162"/>
    </location>
</feature>
<dbReference type="CDD" id="cd04693">
    <property type="entry name" value="NUDIX_Hydrolase"/>
    <property type="match status" value="1"/>
</dbReference>
<protein>
    <submittedName>
        <fullName evidence="4">DNA mismatch repair protein MutT</fullName>
    </submittedName>
</protein>
<dbReference type="InterPro" id="IPR000086">
    <property type="entry name" value="NUDIX_hydrolase_dom"/>
</dbReference>
<dbReference type="PANTHER" id="PTHR43046:SF14">
    <property type="entry name" value="MUTT_NUDIX FAMILY PROTEIN"/>
    <property type="match status" value="1"/>
</dbReference>
<gene>
    <name evidence="4" type="ORF">DO83_05875</name>
</gene>
<dbReference type="PANTHER" id="PTHR43046">
    <property type="entry name" value="GDP-MANNOSE MANNOSYL HYDROLASE"/>
    <property type="match status" value="1"/>
</dbReference>